<organism evidence="7 8">
    <name type="scientific">Neocucurbitaria cava</name>
    <dbReference type="NCBI Taxonomy" id="798079"/>
    <lineage>
        <taxon>Eukaryota</taxon>
        <taxon>Fungi</taxon>
        <taxon>Dikarya</taxon>
        <taxon>Ascomycota</taxon>
        <taxon>Pezizomycotina</taxon>
        <taxon>Dothideomycetes</taxon>
        <taxon>Pleosporomycetidae</taxon>
        <taxon>Pleosporales</taxon>
        <taxon>Pleosporineae</taxon>
        <taxon>Cucurbitariaceae</taxon>
        <taxon>Neocucurbitaria</taxon>
    </lineage>
</organism>
<feature type="domain" description="Exocyst complex component EXOC2/Sec5 N-terminal" evidence="6">
    <location>
        <begin position="87"/>
        <end position="1037"/>
    </location>
</feature>
<dbReference type="Pfam" id="PF15469">
    <property type="entry name" value="Sec5"/>
    <property type="match status" value="1"/>
</dbReference>
<comment type="function">
    <text evidence="4">Component of the exocyst complex involved in the docking of exocytic vesicles with fusion sites on the plasma membrane.</text>
</comment>
<dbReference type="EMBL" id="JAPEUY010000017">
    <property type="protein sequence ID" value="KAJ4364477.1"/>
    <property type="molecule type" value="Genomic_DNA"/>
</dbReference>
<feature type="region of interest" description="Disordered" evidence="5">
    <location>
        <begin position="594"/>
        <end position="614"/>
    </location>
</feature>
<evidence type="ECO:0000313" key="8">
    <source>
        <dbReference type="Proteomes" id="UP001140560"/>
    </source>
</evidence>
<evidence type="ECO:0000256" key="1">
    <source>
        <dbReference type="ARBA" id="ARBA00010578"/>
    </source>
</evidence>
<comment type="subunit">
    <text evidence="4">Component of the exocyst complex.</text>
</comment>
<feature type="compositionally biased region" description="Acidic residues" evidence="5">
    <location>
        <begin position="794"/>
        <end position="804"/>
    </location>
</feature>
<gene>
    <name evidence="7" type="primary">SEC5</name>
    <name evidence="7" type="ORF">N0V83_009071</name>
</gene>
<feature type="region of interest" description="Disordered" evidence="5">
    <location>
        <begin position="24"/>
        <end position="51"/>
    </location>
</feature>
<keyword evidence="4" id="KW-0653">Protein transport</keyword>
<feature type="compositionally biased region" description="Basic and acidic residues" evidence="5">
    <location>
        <begin position="185"/>
        <end position="196"/>
    </location>
</feature>
<dbReference type="GO" id="GO:0006887">
    <property type="term" value="P:exocytosis"/>
    <property type="evidence" value="ECO:0007669"/>
    <property type="project" value="UniProtKB-KW"/>
</dbReference>
<dbReference type="GO" id="GO:0000145">
    <property type="term" value="C:exocyst"/>
    <property type="evidence" value="ECO:0007669"/>
    <property type="project" value="UniProtKB-UniRule"/>
</dbReference>
<keyword evidence="3 4" id="KW-0268">Exocytosis</keyword>
<protein>
    <recommendedName>
        <fullName evidence="4">Exocyst complex component SEC5</fullName>
    </recommendedName>
</protein>
<comment type="caution">
    <text evidence="7">The sequence shown here is derived from an EMBL/GenBank/DDBJ whole genome shotgun (WGS) entry which is preliminary data.</text>
</comment>
<keyword evidence="8" id="KW-1185">Reference proteome</keyword>
<evidence type="ECO:0000256" key="2">
    <source>
        <dbReference type="ARBA" id="ARBA00022448"/>
    </source>
</evidence>
<evidence type="ECO:0000256" key="4">
    <source>
        <dbReference type="RuleBase" id="RU365069"/>
    </source>
</evidence>
<keyword evidence="2 4" id="KW-0813">Transport</keyword>
<evidence type="ECO:0000313" key="7">
    <source>
        <dbReference type="EMBL" id="KAJ4364477.1"/>
    </source>
</evidence>
<reference evidence="7" key="1">
    <citation type="submission" date="2022-10" db="EMBL/GenBank/DDBJ databases">
        <title>Tapping the CABI collections for fungal endophytes: first genome assemblies for Collariella, Neodidymelliopsis, Ascochyta clinopodiicola, Didymella pomorum, Didymosphaeria variabile, Neocosmospora piperis and Neocucurbitaria cava.</title>
        <authorList>
            <person name="Hill R."/>
        </authorList>
    </citation>
    <scope>NUCLEOTIDE SEQUENCE</scope>
    <source>
        <strain evidence="7">IMI 356814</strain>
    </source>
</reference>
<dbReference type="InterPro" id="IPR039481">
    <property type="entry name" value="EXOC2/Sec5_N_dom"/>
</dbReference>
<feature type="region of interest" description="Disordered" evidence="5">
    <location>
        <begin position="185"/>
        <end position="229"/>
    </location>
</feature>
<evidence type="ECO:0000256" key="5">
    <source>
        <dbReference type="SAM" id="MobiDB-lite"/>
    </source>
</evidence>
<proteinExistence type="inferred from homology"/>
<dbReference type="Proteomes" id="UP001140560">
    <property type="component" value="Unassembled WGS sequence"/>
</dbReference>
<dbReference type="GO" id="GO:0006893">
    <property type="term" value="P:Golgi to plasma membrane transport"/>
    <property type="evidence" value="ECO:0007669"/>
    <property type="project" value="UniProtKB-UniRule"/>
</dbReference>
<evidence type="ECO:0000256" key="3">
    <source>
        <dbReference type="ARBA" id="ARBA00022483"/>
    </source>
</evidence>
<feature type="region of interest" description="Disordered" evidence="5">
    <location>
        <begin position="788"/>
        <end position="808"/>
    </location>
</feature>
<feature type="compositionally biased region" description="Polar residues" evidence="5">
    <location>
        <begin position="202"/>
        <end position="220"/>
    </location>
</feature>
<sequence>MNSSIETEMLNKYNLTTLYPAAWPQEKDEADDEDGFEAPPPRATAQAIRRSRSRYSVLEDRSRFSRQVPGAERSKDGIENLVQKDEQDPLGMYPSVVQVLRARSIPVEDDVKLRNRFLLSSTSFSPSLFLSQVHSDASTDSLLAGLDFLSRSIEKKSASLKVLVESNFERFVGAKATIDRVYNEMRDQGKEPESPKRPQHSRGASRTSFSGRKPSDSLTPGASKPGLAEKKKNALVKESEYGVHGIKVPLTEVAVKAEEVWGPALNGRERQETLKSILESVEQHRGLFDVGSALQEAIRRKDHETITEEYRRARKYADEARLLVEDASSSQTPLTDAQIHQVIVTARMWSDVERQVEYFKRDSWKRLTSTHFTNHQTAGEEAKSDQYLSIISIMLELGVEDNPIWVWLLSRYEYLKSRLNTTCERSRVEIEILRRHLANGDKPTLRLLQKHLRAVPTSSNISAEPSKLDTPKVIEFWEHVYASMNTLLSNKGGLLAELVEYWEIAQSFLSGRAQRNMPTGHQNQSAVHHRLTNENKIELEKGTAELISIVRDHLFSFFSDPPIEDVSLLFSPLPTTPTPTTPRTPRTPLSAALSPTAGSRFRFDPNNIPPPSPRRGETWEKYAFWPPYSNALSGSHYLSRILVLISTAANELASLRLPEVGASSRTDEALRLLLGGVRERGVQAVCAAWNTDAEKLKVLEDWTRNADRKDTTNLPQRFLAVQSFLLNNLQKILYIEASSKTAVDVVVPPSNKLLQMVRSQFVTSLYRTLSGMVECAEKGRKALGEDFENKGDDLTVDEQDNEDGDWGKVDANRQSTRLLLTLSNMAAFQSDITPQLLSLFETLFSVQLTDETNRIRDVLSQLDTQLFKSYTKPHAAKINATIESGIFSPNWAPNFELGSGKKGVADRDPSPYVFTVLLDLVIVHTEASTTSYPLTPRILRALFESTTTSLITTFKSPQITQITLPQLMQATLDVEFMAQTLASFTTEAASQVQTDIYQVLDAKTDNAARVRLQDELGSLRSTLKRLREGTKVQFACFRRVKRTGQEGDERGRR</sequence>
<dbReference type="GO" id="GO:0015031">
    <property type="term" value="P:protein transport"/>
    <property type="evidence" value="ECO:0007669"/>
    <property type="project" value="UniProtKB-KW"/>
</dbReference>
<accession>A0A9W8Y159</accession>
<comment type="similarity">
    <text evidence="1 4">Belongs to the SEC5 family.</text>
</comment>
<dbReference type="PANTHER" id="PTHR13043">
    <property type="entry name" value="EXOCYST COMPLEX COMPONENT SEC5"/>
    <property type="match status" value="1"/>
</dbReference>
<name>A0A9W8Y159_9PLEO</name>
<dbReference type="PANTHER" id="PTHR13043:SF1">
    <property type="entry name" value="EXOCYST COMPLEX COMPONENT 2"/>
    <property type="match status" value="1"/>
</dbReference>
<dbReference type="OrthoDB" id="26242at2759"/>
<dbReference type="AlphaFoldDB" id="A0A9W8Y159"/>
<evidence type="ECO:0000259" key="6">
    <source>
        <dbReference type="Pfam" id="PF15469"/>
    </source>
</evidence>
<dbReference type="InterPro" id="IPR029175">
    <property type="entry name" value="EXOC2/Sec5"/>
</dbReference>